<dbReference type="InterPro" id="IPR032675">
    <property type="entry name" value="LRR_dom_sf"/>
</dbReference>
<dbReference type="GO" id="GO:0005768">
    <property type="term" value="C:endosome"/>
    <property type="evidence" value="ECO:0007669"/>
    <property type="project" value="TreeGrafter"/>
</dbReference>
<evidence type="ECO:0000313" key="8">
    <source>
        <dbReference type="EMBL" id="CED85122.1"/>
    </source>
</evidence>
<keyword evidence="3 5" id="KW-1133">Transmembrane helix</keyword>
<evidence type="ECO:0000259" key="7">
    <source>
        <dbReference type="PROSITE" id="PS50942"/>
    </source>
</evidence>
<dbReference type="Gene3D" id="1.20.1540.10">
    <property type="entry name" value="Rhomboid-like"/>
    <property type="match status" value="1"/>
</dbReference>
<dbReference type="PROSITE" id="PS50942">
    <property type="entry name" value="ENTH"/>
    <property type="match status" value="1"/>
</dbReference>
<feature type="compositionally biased region" description="Acidic residues" evidence="6">
    <location>
        <begin position="1392"/>
        <end position="1402"/>
    </location>
</feature>
<dbReference type="Gene3D" id="1.25.40.90">
    <property type="match status" value="1"/>
</dbReference>
<feature type="region of interest" description="Disordered" evidence="6">
    <location>
        <begin position="1377"/>
        <end position="1413"/>
    </location>
</feature>
<feature type="region of interest" description="Disordered" evidence="6">
    <location>
        <begin position="208"/>
        <end position="368"/>
    </location>
</feature>
<dbReference type="GO" id="GO:0030276">
    <property type="term" value="F:clathrin binding"/>
    <property type="evidence" value="ECO:0007669"/>
    <property type="project" value="TreeGrafter"/>
</dbReference>
<accession>A0A0F7SSF7</accession>
<dbReference type="Pfam" id="PF01694">
    <property type="entry name" value="Rhomboid"/>
    <property type="match status" value="1"/>
</dbReference>
<dbReference type="InterPro" id="IPR013809">
    <property type="entry name" value="ENTH"/>
</dbReference>
<comment type="subcellular location">
    <subcellularLocation>
        <location evidence="1">Membrane</location>
        <topology evidence="1">Multi-pass membrane protein</topology>
    </subcellularLocation>
</comment>
<feature type="transmembrane region" description="Helical" evidence="5">
    <location>
        <begin position="825"/>
        <end position="844"/>
    </location>
</feature>
<evidence type="ECO:0000256" key="6">
    <source>
        <dbReference type="SAM" id="MobiDB-lite"/>
    </source>
</evidence>
<feature type="compositionally biased region" description="Pro residues" evidence="6">
    <location>
        <begin position="295"/>
        <end position="309"/>
    </location>
</feature>
<feature type="compositionally biased region" description="Pro residues" evidence="6">
    <location>
        <begin position="356"/>
        <end position="368"/>
    </location>
</feature>
<dbReference type="GO" id="GO:0006895">
    <property type="term" value="P:Golgi to endosome transport"/>
    <property type="evidence" value="ECO:0007669"/>
    <property type="project" value="TreeGrafter"/>
</dbReference>
<feature type="transmembrane region" description="Helical" evidence="5">
    <location>
        <begin position="935"/>
        <end position="956"/>
    </location>
</feature>
<name>A0A0F7SSF7_PHARH</name>
<proteinExistence type="predicted"/>
<dbReference type="GO" id="GO:0030125">
    <property type="term" value="C:clathrin vesicle coat"/>
    <property type="evidence" value="ECO:0007669"/>
    <property type="project" value="TreeGrafter"/>
</dbReference>
<dbReference type="InterPro" id="IPR035952">
    <property type="entry name" value="Rhomboid-like_sf"/>
</dbReference>
<dbReference type="GO" id="GO:0005886">
    <property type="term" value="C:plasma membrane"/>
    <property type="evidence" value="ECO:0007669"/>
    <property type="project" value="TreeGrafter"/>
</dbReference>
<keyword evidence="4 5" id="KW-0472">Membrane</keyword>
<dbReference type="InterPro" id="IPR008942">
    <property type="entry name" value="ENTH_VHS"/>
</dbReference>
<feature type="transmembrane region" description="Helical" evidence="5">
    <location>
        <begin position="698"/>
        <end position="717"/>
    </location>
</feature>
<dbReference type="Gene3D" id="3.80.10.10">
    <property type="entry name" value="Ribonuclease Inhibitor"/>
    <property type="match status" value="1"/>
</dbReference>
<dbReference type="SUPFAM" id="SSF48464">
    <property type="entry name" value="ENTH/VHS domain"/>
    <property type="match status" value="1"/>
</dbReference>
<dbReference type="InterPro" id="IPR022764">
    <property type="entry name" value="Peptidase_S54_rhomboid_dom"/>
</dbReference>
<dbReference type="GO" id="GO:0006897">
    <property type="term" value="P:endocytosis"/>
    <property type="evidence" value="ECO:0007669"/>
    <property type="project" value="TreeGrafter"/>
</dbReference>
<dbReference type="CDD" id="cd16992">
    <property type="entry name" value="ENTH_Ent3"/>
    <property type="match status" value="1"/>
</dbReference>
<dbReference type="PANTHER" id="PTHR12276">
    <property type="entry name" value="EPSIN/ENT-RELATED"/>
    <property type="match status" value="1"/>
</dbReference>
<evidence type="ECO:0000256" key="2">
    <source>
        <dbReference type="ARBA" id="ARBA00022692"/>
    </source>
</evidence>
<evidence type="ECO:0000256" key="1">
    <source>
        <dbReference type="ARBA" id="ARBA00004141"/>
    </source>
</evidence>
<dbReference type="GO" id="GO:0005543">
    <property type="term" value="F:phospholipid binding"/>
    <property type="evidence" value="ECO:0007669"/>
    <property type="project" value="TreeGrafter"/>
</dbReference>
<reference evidence="8" key="1">
    <citation type="submission" date="2014-08" db="EMBL/GenBank/DDBJ databases">
        <authorList>
            <person name="Sharma Rahul"/>
            <person name="Thines Marco"/>
        </authorList>
    </citation>
    <scope>NUCLEOTIDE SEQUENCE</scope>
</reference>
<evidence type="ECO:0000256" key="5">
    <source>
        <dbReference type="PROSITE-ProRule" id="PRU00243"/>
    </source>
</evidence>
<dbReference type="PANTHER" id="PTHR12276:SF45">
    <property type="entry name" value="CLATHRIN INTERACTOR 1"/>
    <property type="match status" value="1"/>
</dbReference>
<evidence type="ECO:0000256" key="3">
    <source>
        <dbReference type="ARBA" id="ARBA00022989"/>
    </source>
</evidence>
<comment type="caution">
    <text evidence="5">Lacks conserved residue(s) required for the propagation of feature annotation.</text>
</comment>
<feature type="transmembrane region" description="Helical" evidence="5">
    <location>
        <begin position="911"/>
        <end position="928"/>
    </location>
</feature>
<feature type="transmembrane region" description="Helical" evidence="5">
    <location>
        <begin position="792"/>
        <end position="813"/>
    </location>
</feature>
<feature type="domain" description="ENTH" evidence="7">
    <location>
        <begin position="28"/>
        <end position="161"/>
    </location>
</feature>
<feature type="compositionally biased region" description="Acidic residues" evidence="6">
    <location>
        <begin position="254"/>
        <end position="264"/>
    </location>
</feature>
<dbReference type="GO" id="GO:0004252">
    <property type="term" value="F:serine-type endopeptidase activity"/>
    <property type="evidence" value="ECO:0007669"/>
    <property type="project" value="InterPro"/>
</dbReference>
<dbReference type="SUPFAM" id="SSF144091">
    <property type="entry name" value="Rhomboid-like"/>
    <property type="match status" value="1"/>
</dbReference>
<organism evidence="8">
    <name type="scientific">Phaffia rhodozyma</name>
    <name type="common">Yeast</name>
    <name type="synonym">Xanthophyllomyces dendrorhous</name>
    <dbReference type="NCBI Taxonomy" id="264483"/>
    <lineage>
        <taxon>Eukaryota</taxon>
        <taxon>Fungi</taxon>
        <taxon>Dikarya</taxon>
        <taxon>Basidiomycota</taxon>
        <taxon>Agaricomycotina</taxon>
        <taxon>Tremellomycetes</taxon>
        <taxon>Cystofilobasidiales</taxon>
        <taxon>Mrakiaceae</taxon>
        <taxon>Phaffia</taxon>
    </lineage>
</organism>
<feature type="transmembrane region" description="Helical" evidence="5">
    <location>
        <begin position="850"/>
        <end position="873"/>
    </location>
</feature>
<feature type="region of interest" description="Disordered" evidence="6">
    <location>
        <begin position="503"/>
        <end position="537"/>
    </location>
</feature>
<dbReference type="Pfam" id="PF01417">
    <property type="entry name" value="ENTH"/>
    <property type="match status" value="1"/>
</dbReference>
<dbReference type="SUPFAM" id="SSF52047">
    <property type="entry name" value="RNI-like"/>
    <property type="match status" value="1"/>
</dbReference>
<dbReference type="GO" id="GO:0005829">
    <property type="term" value="C:cytosol"/>
    <property type="evidence" value="ECO:0007669"/>
    <property type="project" value="GOC"/>
</dbReference>
<feature type="transmembrane region" description="Helical" evidence="5">
    <location>
        <begin position="885"/>
        <end position="905"/>
    </location>
</feature>
<feature type="compositionally biased region" description="Polar residues" evidence="6">
    <location>
        <begin position="525"/>
        <end position="537"/>
    </location>
</feature>
<dbReference type="SMART" id="SM00273">
    <property type="entry name" value="ENTH"/>
    <property type="match status" value="1"/>
</dbReference>
<protein>
    <submittedName>
        <fullName evidence="8">Equilibrative nucleoside transporter protein</fullName>
    </submittedName>
</protein>
<sequence length="1413" mass="154747">MDKITALGEQLSQVTMYDLKSYYSTAKNMVLNIPPYEAKVLEATNSDAWGASSSLMQEIAAGTFNFQNFNEIMPTIYKRFMEKEAREWREIYKALVLLEYLVKNGSERVVDDARAHVSTIKMLRNFHYVDDKGKDQGINVRNRSKEISELLADVEKIRVERRKAKANRSKYIGVGNEGTSFGGSSSGLSGASFQTNTGSRYGGFGSDSLSGSGSGGRGYDEYAGSNQRTAGGSSGGGSRGNGFRDPVTRGGGFEEYDAGDDEEDVSPHPPPARRNGGGISVAAKGREEQKKAAAAPPPSVSKQAPPPPKAVDLFDFGNDDVPPAALPNQASFASAPTLDDDFDDFQSAPSSTPSFSAPPAPNAVPAPAPKAADLFDFFDSTPSQPTPTVVVAAAAAAPVRPPTFLQTPSYTAPPAAAPVFSQQPMKPNYTFQSSFSSAQSAPSSAASKLAAGSGFGGFDDLWSSSLGSMGKTVPVKTASGAGGPVKSMAQMEEEKRKQMLWGNMGGNGASPHPDTFDPPPFQHASHITSSTSDSDFQDIQNSRSYAHTPSTNDLSSRPRNLEYMHQSNLENGQEGYYHNDQWLPSDRSSSYRQPLNERLYGQQTEDGMGLVKGAAPFGRDAGADGWQYGLREGPKGSSYEMDYAEGPQLLTEDRSQDVYDKLSTKDKILESLGIGFSRYSLEQRIENRRRGIGRQRRAWVCYLLSLVMIALMAYTLVKNKNLTGSVIAIKPTFNWMRARFVPCMKNLTDVPLTYPVACFNETRTSVPVSEACTVADYCGLRITDVPNQTWRFFVPIFLHAGIIHVSLNLLVLLSAGAQIEKDLGSLAFSIVFFAGAIFGFEFGGSFSLPAIPSVGASGGIFAVNAVTVVDLFLHWKIESKPKTKLAFLIIEFVIMVGMGYIPYLIDNFSHLGGFMMGLLWGMILYPAISPTRKHLIIVWVLRVISAVLIVLAFVLITRNFFKADSAASCEWCRYLSCLPVKATDYTYEIDSFFISVQGNGSIDDNYNLFELSKTIRALKDISIPMLYSQIAFFHFEEDGHVQMEKLNNTLQKNPELGTLIHSVQWASDSGKFTWPASRLLHNLHNLPNLQFITFDNFLPDTPPPSRPELRPKLRALSIPAFEAFVPKPDIRKWFDLSKLCRLTFSCLTFHDYTSSVLLYLPDTVEDLRFFGVDYRRQESLLLMTLAKVGPRLKTLHLYPNDSRPDYSPEVFRMCPNLTELLLRTSDPTLPYLPPCPKLKVLILELAVPSIFTSLLAGSRDKVITTCKHVANLVRRGDDGLGSLQWLGLYLLSFKIEENRKSPVVMYAGSVLAKVGVKLMDGYGTAFEESWFSAGQSNGQIAWSDEDLLDDIGVLDASDLDGIDFGDYSDLNGSEFSIDNQVAGDGSQGDGTEIGDDDTDLEDFPTLSTGGASS</sequence>
<dbReference type="FunFam" id="1.25.40.90:FF:000006">
    <property type="entry name" value="Clathrin interactor 1"/>
    <property type="match status" value="1"/>
</dbReference>
<keyword evidence="2 5" id="KW-0812">Transmembrane</keyword>
<dbReference type="EMBL" id="LN483332">
    <property type="protein sequence ID" value="CED85122.1"/>
    <property type="molecule type" value="Genomic_DNA"/>
</dbReference>
<evidence type="ECO:0000256" key="4">
    <source>
        <dbReference type="ARBA" id="ARBA00023136"/>
    </source>
</evidence>